<feature type="transmembrane region" description="Helical" evidence="2">
    <location>
        <begin position="44"/>
        <end position="61"/>
    </location>
</feature>
<name>A0A914CH24_9BILA</name>
<proteinExistence type="predicted"/>
<accession>A0A914CH24</accession>
<feature type="transmembrane region" description="Helical" evidence="2">
    <location>
        <begin position="6"/>
        <end position="32"/>
    </location>
</feature>
<dbReference type="Pfam" id="PF10321">
    <property type="entry name" value="7TM_GPCR_Srt"/>
    <property type="match status" value="1"/>
</dbReference>
<organism evidence="3 4">
    <name type="scientific">Acrobeloides nanus</name>
    <dbReference type="NCBI Taxonomy" id="290746"/>
    <lineage>
        <taxon>Eukaryota</taxon>
        <taxon>Metazoa</taxon>
        <taxon>Ecdysozoa</taxon>
        <taxon>Nematoda</taxon>
        <taxon>Chromadorea</taxon>
        <taxon>Rhabditida</taxon>
        <taxon>Tylenchina</taxon>
        <taxon>Cephalobomorpha</taxon>
        <taxon>Cephaloboidea</taxon>
        <taxon>Cephalobidae</taxon>
        <taxon>Acrobeloides</taxon>
    </lineage>
</organism>
<protein>
    <submittedName>
        <fullName evidence="4">Uncharacterized protein</fullName>
    </submittedName>
</protein>
<keyword evidence="2" id="KW-0812">Transmembrane</keyword>
<feature type="transmembrane region" description="Helical" evidence="2">
    <location>
        <begin position="242"/>
        <end position="265"/>
    </location>
</feature>
<dbReference type="WBParaSite" id="ACRNAN_scaffold10592.g24716.t1">
    <property type="protein sequence ID" value="ACRNAN_scaffold10592.g24716.t1"/>
    <property type="gene ID" value="ACRNAN_scaffold10592.g24716"/>
</dbReference>
<evidence type="ECO:0000256" key="2">
    <source>
        <dbReference type="SAM" id="Phobius"/>
    </source>
</evidence>
<dbReference type="AlphaFoldDB" id="A0A914CH24"/>
<feature type="transmembrane region" description="Helical" evidence="2">
    <location>
        <begin position="182"/>
        <end position="202"/>
    </location>
</feature>
<dbReference type="CDD" id="cd00637">
    <property type="entry name" value="7tm_classA_rhodopsin-like"/>
    <property type="match status" value="1"/>
</dbReference>
<feature type="region of interest" description="Disordered" evidence="1">
    <location>
        <begin position="316"/>
        <end position="348"/>
    </location>
</feature>
<reference evidence="4" key="1">
    <citation type="submission" date="2022-11" db="UniProtKB">
        <authorList>
            <consortium name="WormBaseParasite"/>
        </authorList>
    </citation>
    <scope>IDENTIFICATION</scope>
</reference>
<dbReference type="InterPro" id="IPR019425">
    <property type="entry name" value="7TM_GPCR_serpentine_rcpt_Srt"/>
</dbReference>
<keyword evidence="2" id="KW-1133">Transmembrane helix</keyword>
<sequence>MPFTLTQVIIITASFGCIGAVSTFIYVFVLIVLKTTKDLWKHPVYKLMFHLGIFATIDIWLQTYYASSWGIWYGPYSRRFVIAGLNMISFGISSFTFALALNRWDVIAKPDRLRFIKGDFVSLFLTVLTYLLATGFFVWQSLPGWGRFMVHLNTQYGPYYLQVREYQNLTEYFIQVDIEQGLMVASIVLYVWCITAIIYKRYTTGTKLANNEKFLFVQTLTPCIVRVIADGISMYITTSDNWFLILTSAMFFFEACHYPFLYLIFNKTIRFYLSRFFFKNTTSVSIMKDVIMQHQQQKAISEQLMSLTQPNGSVVAKPKSTNMKKSYENSQNTEKIQAGELDKPKEKHEENIEANCQIWRTNNHWTGTTKYWPQELRQKELRQLTV</sequence>
<dbReference type="PANTHER" id="PTHR23021">
    <property type="entry name" value="SERPENTINE RECEPTOR, CLASS T"/>
    <property type="match status" value="1"/>
</dbReference>
<feature type="transmembrane region" description="Helical" evidence="2">
    <location>
        <begin position="81"/>
        <end position="100"/>
    </location>
</feature>
<evidence type="ECO:0000313" key="4">
    <source>
        <dbReference type="WBParaSite" id="ACRNAN_scaffold10592.g24716.t1"/>
    </source>
</evidence>
<dbReference type="Gene3D" id="1.20.1070.10">
    <property type="entry name" value="Rhodopsin 7-helix transmembrane proteins"/>
    <property type="match status" value="1"/>
</dbReference>
<dbReference type="Proteomes" id="UP000887540">
    <property type="component" value="Unplaced"/>
</dbReference>
<evidence type="ECO:0000313" key="3">
    <source>
        <dbReference type="Proteomes" id="UP000887540"/>
    </source>
</evidence>
<keyword evidence="2" id="KW-0472">Membrane</keyword>
<feature type="compositionally biased region" description="Polar residues" evidence="1">
    <location>
        <begin position="319"/>
        <end position="335"/>
    </location>
</feature>
<feature type="transmembrane region" description="Helical" evidence="2">
    <location>
        <begin position="120"/>
        <end position="139"/>
    </location>
</feature>
<evidence type="ECO:0000256" key="1">
    <source>
        <dbReference type="SAM" id="MobiDB-lite"/>
    </source>
</evidence>
<dbReference type="SUPFAM" id="SSF81321">
    <property type="entry name" value="Family A G protein-coupled receptor-like"/>
    <property type="match status" value="1"/>
</dbReference>
<keyword evidence="3" id="KW-1185">Reference proteome</keyword>